<dbReference type="PANTHER" id="PTHR14241:SF32">
    <property type="entry name" value="VWFA DOMAIN-CONTAINING PROTEIN-RELATED"/>
    <property type="match status" value="1"/>
</dbReference>
<proteinExistence type="predicted"/>
<evidence type="ECO:0000313" key="1">
    <source>
        <dbReference type="EMBL" id="KAK3610858.1"/>
    </source>
</evidence>
<reference evidence="1" key="1">
    <citation type="journal article" date="2021" name="Genome Biol. Evol.">
        <title>A High-Quality Reference Genome for a Parasitic Bivalve with Doubly Uniparental Inheritance (Bivalvia: Unionida).</title>
        <authorList>
            <person name="Smith C.H."/>
        </authorList>
    </citation>
    <scope>NUCLEOTIDE SEQUENCE</scope>
    <source>
        <strain evidence="1">CHS0354</strain>
    </source>
</reference>
<reference evidence="1" key="3">
    <citation type="submission" date="2023-05" db="EMBL/GenBank/DDBJ databases">
        <authorList>
            <person name="Smith C.H."/>
        </authorList>
    </citation>
    <scope>NUCLEOTIDE SEQUENCE</scope>
    <source>
        <strain evidence="1">CHS0354</strain>
        <tissue evidence="1">Mantle</tissue>
    </source>
</reference>
<evidence type="ECO:0008006" key="3">
    <source>
        <dbReference type="Google" id="ProtNLM"/>
    </source>
</evidence>
<dbReference type="SUPFAM" id="SSF52540">
    <property type="entry name" value="P-loop containing nucleoside triphosphate hydrolases"/>
    <property type="match status" value="1"/>
</dbReference>
<dbReference type="InterPro" id="IPR027417">
    <property type="entry name" value="P-loop_NTPase"/>
</dbReference>
<dbReference type="AlphaFoldDB" id="A0AAE0WD37"/>
<dbReference type="EMBL" id="JAEAOA010002284">
    <property type="protein sequence ID" value="KAK3610858.1"/>
    <property type="molecule type" value="Genomic_DNA"/>
</dbReference>
<dbReference type="CDD" id="cd00882">
    <property type="entry name" value="Ras_like_GTPase"/>
    <property type="match status" value="1"/>
</dbReference>
<dbReference type="Gene3D" id="3.40.50.300">
    <property type="entry name" value="P-loop containing nucleotide triphosphate hydrolases"/>
    <property type="match status" value="1"/>
</dbReference>
<name>A0AAE0WD37_9BIVA</name>
<comment type="caution">
    <text evidence="1">The sequence shown here is derived from an EMBL/GenBank/DDBJ whole genome shotgun (WGS) entry which is preliminary data.</text>
</comment>
<protein>
    <recommendedName>
        <fullName evidence="3">G domain-containing protein</fullName>
    </recommendedName>
</protein>
<dbReference type="Proteomes" id="UP001195483">
    <property type="component" value="Unassembled WGS sequence"/>
</dbReference>
<feature type="non-terminal residue" evidence="1">
    <location>
        <position position="275"/>
    </location>
</feature>
<sequence>SLKQLIESIENYKPPGASKLSETRILMVGPVGAGKSSFFNTVNSIFKDHITQRGYAGSAEHSLTTVYRQYKIRSGSTGESLRFRLCDTRGLEETASLGLIEFSHLLEGNVPDWFKFDPESPISPETPGFIQIPTIKDKVHCVMFIFDCSTVDVIPKSIMDKIKDMQKRLIQRGVPQTVILTKVDKVSEIAEVDVSKVFLCENVKDMVDKVSQTLGVPRNNIFPVKNYEQETELDMNINILALQALRQVLRFADDYLENYLERMECENIAQMNIKE</sequence>
<reference evidence="1" key="2">
    <citation type="journal article" date="2021" name="Genome Biol. Evol.">
        <title>Developing a high-quality reference genome for a parasitic bivalve with doubly uniparental inheritance (Bivalvia: Unionida).</title>
        <authorList>
            <person name="Smith C.H."/>
        </authorList>
    </citation>
    <scope>NUCLEOTIDE SEQUENCE</scope>
    <source>
        <strain evidence="1">CHS0354</strain>
        <tissue evidence="1">Mantle</tissue>
    </source>
</reference>
<evidence type="ECO:0000313" key="2">
    <source>
        <dbReference type="Proteomes" id="UP001195483"/>
    </source>
</evidence>
<dbReference type="PANTHER" id="PTHR14241">
    <property type="entry name" value="INTERFERON-INDUCED PROTEIN 44"/>
    <property type="match status" value="1"/>
</dbReference>
<accession>A0AAE0WD37</accession>
<keyword evidence="2" id="KW-1185">Reference proteome</keyword>
<gene>
    <name evidence="1" type="ORF">CHS0354_039129</name>
</gene>
<organism evidence="1 2">
    <name type="scientific">Potamilus streckersoni</name>
    <dbReference type="NCBI Taxonomy" id="2493646"/>
    <lineage>
        <taxon>Eukaryota</taxon>
        <taxon>Metazoa</taxon>
        <taxon>Spiralia</taxon>
        <taxon>Lophotrochozoa</taxon>
        <taxon>Mollusca</taxon>
        <taxon>Bivalvia</taxon>
        <taxon>Autobranchia</taxon>
        <taxon>Heteroconchia</taxon>
        <taxon>Palaeoheterodonta</taxon>
        <taxon>Unionida</taxon>
        <taxon>Unionoidea</taxon>
        <taxon>Unionidae</taxon>
        <taxon>Ambleminae</taxon>
        <taxon>Lampsilini</taxon>
        <taxon>Potamilus</taxon>
    </lineage>
</organism>